<dbReference type="Pfam" id="PF00753">
    <property type="entry name" value="Lactamase_B"/>
    <property type="match status" value="1"/>
</dbReference>
<dbReference type="InterPro" id="IPR035681">
    <property type="entry name" value="ComA-like_MBL"/>
</dbReference>
<feature type="transmembrane region" description="Helical" evidence="6">
    <location>
        <begin position="343"/>
        <end position="376"/>
    </location>
</feature>
<dbReference type="PANTHER" id="PTHR30619:SF1">
    <property type="entry name" value="RECOMBINATION PROTEIN 2"/>
    <property type="match status" value="1"/>
</dbReference>
<dbReference type="InterPro" id="IPR001279">
    <property type="entry name" value="Metallo-B-lactamas"/>
</dbReference>
<keyword evidence="9" id="KW-1185">Reference proteome</keyword>
<dbReference type="AlphaFoldDB" id="A0A7W2TUG6"/>
<reference evidence="8 9" key="1">
    <citation type="submission" date="2020-07" db="EMBL/GenBank/DDBJ databases">
        <title>Halieaceae bacterium, F7430, whole genome shotgun sequencing project.</title>
        <authorList>
            <person name="Jiang S."/>
            <person name="Liu Z.W."/>
            <person name="Du Z.J."/>
        </authorList>
    </citation>
    <scope>NUCLEOTIDE SEQUENCE [LARGE SCALE GENOMIC DNA]</scope>
    <source>
        <strain evidence="8 9">F7430</strain>
    </source>
</reference>
<evidence type="ECO:0000313" key="8">
    <source>
        <dbReference type="EMBL" id="MBA6412124.1"/>
    </source>
</evidence>
<dbReference type="InterPro" id="IPR036866">
    <property type="entry name" value="RibonucZ/Hydroxyglut_hydro"/>
</dbReference>
<dbReference type="Pfam" id="PF13567">
    <property type="entry name" value="DUF4131"/>
    <property type="match status" value="1"/>
</dbReference>
<evidence type="ECO:0000256" key="3">
    <source>
        <dbReference type="ARBA" id="ARBA00022692"/>
    </source>
</evidence>
<comment type="caution">
    <text evidence="8">The sequence shown here is derived from an EMBL/GenBank/DDBJ whole genome shotgun (WGS) entry which is preliminary data.</text>
</comment>
<gene>
    <name evidence="8" type="ORF">H2508_03260</name>
</gene>
<evidence type="ECO:0000256" key="5">
    <source>
        <dbReference type="ARBA" id="ARBA00023136"/>
    </source>
</evidence>
<dbReference type="SUPFAM" id="SSF56281">
    <property type="entry name" value="Metallo-hydrolase/oxidoreductase"/>
    <property type="match status" value="1"/>
</dbReference>
<dbReference type="Proteomes" id="UP000539350">
    <property type="component" value="Unassembled WGS sequence"/>
</dbReference>
<feature type="transmembrane region" description="Helical" evidence="6">
    <location>
        <begin position="28"/>
        <end position="45"/>
    </location>
</feature>
<keyword evidence="3 6" id="KW-0812">Transmembrane</keyword>
<comment type="subcellular location">
    <subcellularLocation>
        <location evidence="1">Cell membrane</location>
        <topology evidence="1">Multi-pass membrane protein</topology>
    </subcellularLocation>
</comment>
<proteinExistence type="predicted"/>
<feature type="transmembrane region" description="Helical" evidence="6">
    <location>
        <begin position="448"/>
        <end position="466"/>
    </location>
</feature>
<dbReference type="CDD" id="cd07731">
    <property type="entry name" value="ComA-like_MBL-fold"/>
    <property type="match status" value="1"/>
</dbReference>
<name>A0A7W2TUG6_9GAMM</name>
<feature type="transmembrane region" description="Helical" evidence="6">
    <location>
        <begin position="254"/>
        <end position="277"/>
    </location>
</feature>
<evidence type="ECO:0000256" key="1">
    <source>
        <dbReference type="ARBA" id="ARBA00004651"/>
    </source>
</evidence>
<evidence type="ECO:0000256" key="2">
    <source>
        <dbReference type="ARBA" id="ARBA00022475"/>
    </source>
</evidence>
<feature type="transmembrane region" description="Helical" evidence="6">
    <location>
        <begin position="478"/>
        <end position="495"/>
    </location>
</feature>
<dbReference type="RefSeq" id="WP_182168946.1">
    <property type="nucleotide sequence ID" value="NZ_JACFXU010000013.1"/>
</dbReference>
<dbReference type="Gene3D" id="3.60.15.10">
    <property type="entry name" value="Ribonuclease Z/Hydroxyacylglutathione hydrolase-like"/>
    <property type="match status" value="1"/>
</dbReference>
<evidence type="ECO:0000313" key="9">
    <source>
        <dbReference type="Proteomes" id="UP000539350"/>
    </source>
</evidence>
<keyword evidence="4 6" id="KW-1133">Transmembrane helix</keyword>
<feature type="domain" description="Metallo-beta-lactamase" evidence="7">
    <location>
        <begin position="538"/>
        <end position="724"/>
    </location>
</feature>
<dbReference type="PANTHER" id="PTHR30619">
    <property type="entry name" value="DNA INTERNALIZATION/COMPETENCE PROTEIN COMEC/REC2"/>
    <property type="match status" value="1"/>
</dbReference>
<protein>
    <submittedName>
        <fullName evidence="8">DNA internalization-related competence protein ComEC/Rec2</fullName>
    </submittedName>
</protein>
<dbReference type="NCBIfam" id="TIGR00360">
    <property type="entry name" value="ComEC_N-term"/>
    <property type="match status" value="1"/>
</dbReference>
<dbReference type="Pfam" id="PF03772">
    <property type="entry name" value="Competence"/>
    <property type="match status" value="1"/>
</dbReference>
<feature type="transmembrane region" description="Helical" evidence="6">
    <location>
        <begin position="52"/>
        <end position="73"/>
    </location>
</feature>
<dbReference type="InterPro" id="IPR004477">
    <property type="entry name" value="ComEC_N"/>
</dbReference>
<evidence type="ECO:0000259" key="7">
    <source>
        <dbReference type="SMART" id="SM00849"/>
    </source>
</evidence>
<dbReference type="InterPro" id="IPR052159">
    <property type="entry name" value="Competence_DNA_uptake"/>
</dbReference>
<dbReference type="GO" id="GO:0005886">
    <property type="term" value="C:plasma membrane"/>
    <property type="evidence" value="ECO:0007669"/>
    <property type="project" value="UniProtKB-SubCell"/>
</dbReference>
<dbReference type="GO" id="GO:0030420">
    <property type="term" value="P:establishment of competence for transformation"/>
    <property type="evidence" value="ECO:0007669"/>
    <property type="project" value="InterPro"/>
</dbReference>
<dbReference type="InterPro" id="IPR025405">
    <property type="entry name" value="DUF4131"/>
</dbReference>
<feature type="transmembrane region" description="Helical" evidence="6">
    <location>
        <begin position="417"/>
        <end position="442"/>
    </location>
</feature>
<feature type="transmembrane region" description="Helical" evidence="6">
    <location>
        <begin position="313"/>
        <end position="331"/>
    </location>
</feature>
<organism evidence="8 9">
    <name type="scientific">Sediminihaliea albiluteola</name>
    <dbReference type="NCBI Taxonomy" id="2758564"/>
    <lineage>
        <taxon>Bacteria</taxon>
        <taxon>Pseudomonadati</taxon>
        <taxon>Pseudomonadota</taxon>
        <taxon>Gammaproteobacteria</taxon>
        <taxon>Cellvibrionales</taxon>
        <taxon>Halieaceae</taxon>
        <taxon>Sediminihaliea</taxon>
    </lineage>
</organism>
<dbReference type="EMBL" id="JACFXU010000013">
    <property type="protein sequence ID" value="MBA6412124.1"/>
    <property type="molecule type" value="Genomic_DNA"/>
</dbReference>
<feature type="transmembrane region" description="Helical" evidence="6">
    <location>
        <begin position="289"/>
        <end position="307"/>
    </location>
</feature>
<keyword evidence="5 6" id="KW-0472">Membrane</keyword>
<dbReference type="SMART" id="SM00849">
    <property type="entry name" value="Lactamase_B"/>
    <property type="match status" value="1"/>
</dbReference>
<evidence type="ECO:0000256" key="6">
    <source>
        <dbReference type="SAM" id="Phobius"/>
    </source>
</evidence>
<keyword evidence="2" id="KW-1003">Cell membrane</keyword>
<accession>A0A7W2TUG6</accession>
<dbReference type="InterPro" id="IPR004797">
    <property type="entry name" value="Competence_ComEC/Rec2"/>
</dbReference>
<feature type="transmembrane region" description="Helical" evidence="6">
    <location>
        <begin position="382"/>
        <end position="405"/>
    </location>
</feature>
<evidence type="ECO:0000256" key="4">
    <source>
        <dbReference type="ARBA" id="ARBA00022989"/>
    </source>
</evidence>
<dbReference type="NCBIfam" id="TIGR00361">
    <property type="entry name" value="ComEC_Rec2"/>
    <property type="match status" value="1"/>
</dbReference>
<sequence>MQVCLASLALGLLISAWLSELPSLPWAVLAALGSVLCCWLGRIAIKAEQWAAPYLVACSFITGLSLGLLMGVLHGTQLLSHQLPQDCVRSLLQVQGRIISLPRVTVFREQQRQQRFEFAVEHLSPAYCSAPKRLLLAYYGDADLLPGERWQFELRLKRPWGMVNPGSFNMQSWFASSGIHATGSVRKATAVKLPSSLSLANFHHRVRAGITAKIAALELTPESRAVLQAVTVADRSGIDSSLWRLCQHFGVNHLLVISGLHIGLVALVGFALGRVLALPLLLMGYQRSALIFPSVLALLLATAYTALAGFSLATVRALTMLACVVVASLCARAAGSWRNLLLAAALLLIVNPLAGLSSGFWLSFAAVACLLWLALWQSQTRLWWQAAATHGYMALAMLPLCAWWFGGFSQLAAPSNLLLVPLLGFYVVPLALCATALSLAGLAAAQTLWLWAAWPLEYLIPAAYALDSAQPQWLYRNLSPGPLAACIGLAAVAMAALPNNWRMRLLLPVFLLPLVIMPRQARLANDEAVHLLFIDVGQGNAVLLYNKHHALLYDTGGGVPGNYTVAESVIIPLLRERGIAKLDTLIVSHADSDHSAGLLDLMDRVPVAALKTGIEPLHSFPQQACRAGSAWQWPGSSVRFRVLAPANERGLSRNNGSCVLQIHIADRGILLAGDIDVDRERALVRYWGEDLRSDWLLAAHHGSASSSAYAWLKTVQPQHIVFSHGYANRFGHPHPEVLRRSRQIGAELHSTAEQGAIELIFAADFPPQVIKHRHLRRFYWM</sequence>